<sequence length="229" mass="25965">MMKWFLLTLILNLGCSQNTDSYEIKRKFMIEDQIKRRGVKDEGVLMAVRKVEREKFVPKKYLDLAYSDGPLPIGHKQTISQPYIVAYMTEHLQISKSHNVLEIGTGSGYQAAILAEMAHHVFTIEIIPELAESAEKVLMELGYENITVRTGDGYKGWPEEAPFDRIMVTAAPNEIPEKLVEQLAPNGRMILPVGGSIFAQYLWLVQKDNEGIVTKEKILAVRFVPMVKE</sequence>
<dbReference type="SUPFAM" id="SSF53335">
    <property type="entry name" value="S-adenosyl-L-methionine-dependent methyltransferases"/>
    <property type="match status" value="1"/>
</dbReference>
<evidence type="ECO:0000256" key="6">
    <source>
        <dbReference type="ARBA" id="ARBA00022679"/>
    </source>
</evidence>
<dbReference type="PROSITE" id="PS01279">
    <property type="entry name" value="PCMT"/>
    <property type="match status" value="1"/>
</dbReference>
<reference evidence="8" key="1">
    <citation type="submission" date="2018-05" db="EMBL/GenBank/DDBJ databases">
        <authorList>
            <person name="Lanie J.A."/>
            <person name="Ng W.-L."/>
            <person name="Kazmierczak K.M."/>
            <person name="Andrzejewski T.M."/>
            <person name="Davidsen T.M."/>
            <person name="Wayne K.J."/>
            <person name="Tettelin H."/>
            <person name="Glass J.I."/>
            <person name="Rusch D."/>
            <person name="Podicherti R."/>
            <person name="Tsui H.-C.T."/>
            <person name="Winkler M.E."/>
        </authorList>
    </citation>
    <scope>NUCLEOTIDE SEQUENCE</scope>
</reference>
<keyword evidence="7" id="KW-0949">S-adenosyl-L-methionine</keyword>
<proteinExistence type="inferred from homology"/>
<gene>
    <name evidence="8" type="ORF">METZ01_LOCUS99470</name>
</gene>
<dbReference type="HAMAP" id="MF_00090">
    <property type="entry name" value="PIMT"/>
    <property type="match status" value="1"/>
</dbReference>
<accession>A0A381W241</accession>
<keyword evidence="4" id="KW-0963">Cytoplasm</keyword>
<protein>
    <recommendedName>
        <fullName evidence="3">protein-L-isoaspartate(D-aspartate) O-methyltransferase</fullName>
        <ecNumber evidence="3">2.1.1.77</ecNumber>
    </recommendedName>
</protein>
<dbReference type="NCBIfam" id="TIGR00080">
    <property type="entry name" value="pimt"/>
    <property type="match status" value="1"/>
</dbReference>
<dbReference type="EMBL" id="UINC01010485">
    <property type="protein sequence ID" value="SVA46616.1"/>
    <property type="molecule type" value="Genomic_DNA"/>
</dbReference>
<name>A0A381W241_9ZZZZ</name>
<dbReference type="PANTHER" id="PTHR11579">
    <property type="entry name" value="PROTEIN-L-ISOASPARTATE O-METHYLTRANSFERASE"/>
    <property type="match status" value="1"/>
</dbReference>
<comment type="similarity">
    <text evidence="2">Belongs to the methyltransferase superfamily. L-isoaspartyl/D-aspartyl protein methyltransferase family.</text>
</comment>
<comment type="subcellular location">
    <subcellularLocation>
        <location evidence="1">Cytoplasm</location>
    </subcellularLocation>
</comment>
<dbReference type="Gene3D" id="3.40.50.150">
    <property type="entry name" value="Vaccinia Virus protein VP39"/>
    <property type="match status" value="1"/>
</dbReference>
<dbReference type="FunFam" id="3.40.50.150:FF:000010">
    <property type="entry name" value="Protein-L-isoaspartate O-methyltransferase"/>
    <property type="match status" value="1"/>
</dbReference>
<evidence type="ECO:0000313" key="8">
    <source>
        <dbReference type="EMBL" id="SVA46616.1"/>
    </source>
</evidence>
<evidence type="ECO:0000256" key="2">
    <source>
        <dbReference type="ARBA" id="ARBA00005369"/>
    </source>
</evidence>
<dbReference type="GO" id="GO:0004719">
    <property type="term" value="F:protein-L-isoaspartate (D-aspartate) O-methyltransferase activity"/>
    <property type="evidence" value="ECO:0007669"/>
    <property type="project" value="UniProtKB-EC"/>
</dbReference>
<dbReference type="EC" id="2.1.1.77" evidence="3"/>
<evidence type="ECO:0000256" key="7">
    <source>
        <dbReference type="ARBA" id="ARBA00022691"/>
    </source>
</evidence>
<dbReference type="GO" id="GO:0005737">
    <property type="term" value="C:cytoplasm"/>
    <property type="evidence" value="ECO:0007669"/>
    <property type="project" value="UniProtKB-SubCell"/>
</dbReference>
<dbReference type="Pfam" id="PF01135">
    <property type="entry name" value="PCMT"/>
    <property type="match status" value="1"/>
</dbReference>
<evidence type="ECO:0000256" key="3">
    <source>
        <dbReference type="ARBA" id="ARBA00011890"/>
    </source>
</evidence>
<organism evidence="8">
    <name type="scientific">marine metagenome</name>
    <dbReference type="NCBI Taxonomy" id="408172"/>
    <lineage>
        <taxon>unclassified sequences</taxon>
        <taxon>metagenomes</taxon>
        <taxon>ecological metagenomes</taxon>
    </lineage>
</organism>
<dbReference type="NCBIfam" id="NF001453">
    <property type="entry name" value="PRK00312.1"/>
    <property type="match status" value="1"/>
</dbReference>
<evidence type="ECO:0000256" key="4">
    <source>
        <dbReference type="ARBA" id="ARBA00022490"/>
    </source>
</evidence>
<keyword evidence="6" id="KW-0808">Transferase</keyword>
<evidence type="ECO:0000256" key="1">
    <source>
        <dbReference type="ARBA" id="ARBA00004496"/>
    </source>
</evidence>
<dbReference type="InterPro" id="IPR029063">
    <property type="entry name" value="SAM-dependent_MTases_sf"/>
</dbReference>
<dbReference type="CDD" id="cd02440">
    <property type="entry name" value="AdoMet_MTases"/>
    <property type="match status" value="1"/>
</dbReference>
<dbReference type="GO" id="GO:0032259">
    <property type="term" value="P:methylation"/>
    <property type="evidence" value="ECO:0007669"/>
    <property type="project" value="UniProtKB-KW"/>
</dbReference>
<keyword evidence="5" id="KW-0489">Methyltransferase</keyword>
<evidence type="ECO:0000256" key="5">
    <source>
        <dbReference type="ARBA" id="ARBA00022603"/>
    </source>
</evidence>
<dbReference type="InterPro" id="IPR000682">
    <property type="entry name" value="PCMT"/>
</dbReference>
<dbReference type="AlphaFoldDB" id="A0A381W241"/>
<dbReference type="PANTHER" id="PTHR11579:SF0">
    <property type="entry name" value="PROTEIN-L-ISOASPARTATE(D-ASPARTATE) O-METHYLTRANSFERASE"/>
    <property type="match status" value="1"/>
</dbReference>